<dbReference type="EMBL" id="PSYR01000001">
    <property type="protein sequence ID" value="RCN59294.1"/>
    <property type="molecule type" value="Genomic_DNA"/>
</dbReference>
<dbReference type="GO" id="GO:0003824">
    <property type="term" value="F:catalytic activity"/>
    <property type="evidence" value="ECO:0007669"/>
    <property type="project" value="InterPro"/>
</dbReference>
<dbReference type="InterPro" id="IPR014756">
    <property type="entry name" value="Ig_E-set"/>
</dbReference>
<evidence type="ECO:0000259" key="5">
    <source>
        <dbReference type="Pfam" id="PF04349"/>
    </source>
</evidence>
<dbReference type="UniPathway" id="UPA00637"/>
<reference evidence="6 7" key="1">
    <citation type="submission" date="2018-02" db="EMBL/GenBank/DDBJ databases">
        <title>Insights into the biology of acidophilic members of the Acidiferrobacteraceae family derived from comparative genomic analyses.</title>
        <authorList>
            <person name="Issotta F."/>
            <person name="Thyssen C."/>
            <person name="Mena C."/>
            <person name="Moya A."/>
            <person name="Bellenberg S."/>
            <person name="Sproer C."/>
            <person name="Covarrubias P.C."/>
            <person name="Sand W."/>
            <person name="Quatrini R."/>
            <person name="Vera M."/>
        </authorList>
    </citation>
    <scope>NUCLEOTIDE SEQUENCE [LARGE SCALE GENOMIC DNA]</scope>
    <source>
        <strain evidence="7">m-1</strain>
    </source>
</reference>
<gene>
    <name evidence="6" type="primary">mdoG</name>
    <name evidence="6" type="synonym">opgG</name>
    <name evidence="6" type="ORF">C4900_06215</name>
</gene>
<dbReference type="AlphaFoldDB" id="A0A368HIU6"/>
<dbReference type="PANTHER" id="PTHR30504:SF2">
    <property type="entry name" value="GLUCANS BIOSYNTHESIS PROTEIN G"/>
    <property type="match status" value="1"/>
</dbReference>
<dbReference type="Pfam" id="PF04349">
    <property type="entry name" value="MdoG"/>
    <property type="match status" value="1"/>
</dbReference>
<dbReference type="PIRSF" id="PIRSF006281">
    <property type="entry name" value="MdoG"/>
    <property type="match status" value="1"/>
</dbReference>
<organism evidence="6 7">
    <name type="scientific">Acidiferrobacter thiooxydans</name>
    <dbReference type="NCBI Taxonomy" id="163359"/>
    <lineage>
        <taxon>Bacteria</taxon>
        <taxon>Pseudomonadati</taxon>
        <taxon>Pseudomonadota</taxon>
        <taxon>Gammaproteobacteria</taxon>
        <taxon>Acidiferrobacterales</taxon>
        <taxon>Acidiferrobacteraceae</taxon>
        <taxon>Acidiferrobacter</taxon>
    </lineage>
</organism>
<comment type="caution">
    <text evidence="6">The sequence shown here is derived from an EMBL/GenBank/DDBJ whole genome shotgun (WGS) entry which is preliminary data.</text>
</comment>
<dbReference type="GO" id="GO:0051274">
    <property type="term" value="P:beta-glucan biosynthetic process"/>
    <property type="evidence" value="ECO:0007669"/>
    <property type="project" value="TreeGrafter"/>
</dbReference>
<dbReference type="Proteomes" id="UP000253250">
    <property type="component" value="Unassembled WGS sequence"/>
</dbReference>
<comment type="subcellular location">
    <subcellularLocation>
        <location evidence="1">Periplasm</location>
    </subcellularLocation>
</comment>
<dbReference type="InterPro" id="IPR014438">
    <property type="entry name" value="Glucan_biosyn_MdoG/MdoD"/>
</dbReference>
<evidence type="ECO:0000256" key="3">
    <source>
        <dbReference type="ARBA" id="ARBA00009284"/>
    </source>
</evidence>
<evidence type="ECO:0000256" key="2">
    <source>
        <dbReference type="ARBA" id="ARBA00005001"/>
    </source>
</evidence>
<dbReference type="Gene3D" id="2.70.98.10">
    <property type="match status" value="1"/>
</dbReference>
<protein>
    <submittedName>
        <fullName evidence="6">Glucan biosynthesis protein G</fullName>
    </submittedName>
</protein>
<feature type="domain" description="Glucan biosynthesis periplasmic MdoG C-terminal" evidence="5">
    <location>
        <begin position="30"/>
        <end position="499"/>
    </location>
</feature>
<evidence type="ECO:0000256" key="1">
    <source>
        <dbReference type="ARBA" id="ARBA00004418"/>
    </source>
</evidence>
<dbReference type="SUPFAM" id="SSF74650">
    <property type="entry name" value="Galactose mutarotase-like"/>
    <property type="match status" value="1"/>
</dbReference>
<dbReference type="GO" id="GO:0030288">
    <property type="term" value="C:outer membrane-bounded periplasmic space"/>
    <property type="evidence" value="ECO:0007669"/>
    <property type="project" value="TreeGrafter"/>
</dbReference>
<dbReference type="SUPFAM" id="SSF81296">
    <property type="entry name" value="E set domains"/>
    <property type="match status" value="1"/>
</dbReference>
<keyword evidence="7" id="KW-1185">Reference proteome</keyword>
<dbReference type="InterPro" id="IPR011013">
    <property type="entry name" value="Gal_mutarotase_sf_dom"/>
</dbReference>
<comment type="pathway">
    <text evidence="2">Glycan metabolism; osmoregulated periplasmic glucan (OPG) biosynthesis.</text>
</comment>
<comment type="similarity">
    <text evidence="3">Belongs to the OpgD/OpgG family.</text>
</comment>
<dbReference type="InterPro" id="IPR007444">
    <property type="entry name" value="Glucan_biosyn_MdoG_C"/>
</dbReference>
<dbReference type="InterPro" id="IPR013783">
    <property type="entry name" value="Ig-like_fold"/>
</dbReference>
<keyword evidence="4" id="KW-0574">Periplasm</keyword>
<evidence type="ECO:0000313" key="7">
    <source>
        <dbReference type="Proteomes" id="UP000253250"/>
    </source>
</evidence>
<sequence>MGRIRGTGWGWAIMAAVVLAGGALTTAYAFDYADVVGKAQQLAARPFKPQPRIAQLAGLTYDEYRSIHFRPTATLWPRRHLHLQFFAPGYRFVRTVSISVLAAGHVHRLRFRRSLFHIPPGLYPHRLPRSVGYAGFRVLSNSYHPDRSPVAPNSQVIVFLGASYFRAKGSHEQFGLSARALALDTIAPRPEEFPHFIAFWIRRPARRAHALTVFALLNSPSATGAFRFRIRPGRAVHVRVRATFFFRRRVYELGIAPLSSMYMYDLCDRRPWAYPRPAIHDSEGFLLASRHAVRWRQLANPARVHQFVFPVRHLRGFGLIQRDRDFFDYESVSMRYQGRPSVWIRPRGAWGPGAATLVEIPTPNETNDNIAAFWQPAHPPSPGHAYRLRYTLIWNGSGPRESRAQVVRTRASERCVGRPVRFAIDFQGTRLGRLIAARRLAARLRTTAPGTPISHVRLRAVAHDRVRLSFTVAAHRPRALRIRAVLIAGGRPVSEVWDYVVAREEPPMQVLRRTQGGA</sequence>
<proteinExistence type="inferred from homology"/>
<dbReference type="GO" id="GO:0030246">
    <property type="term" value="F:carbohydrate binding"/>
    <property type="evidence" value="ECO:0007669"/>
    <property type="project" value="InterPro"/>
</dbReference>
<dbReference type="Gene3D" id="2.60.40.10">
    <property type="entry name" value="Immunoglobulins"/>
    <property type="match status" value="1"/>
</dbReference>
<evidence type="ECO:0000313" key="6">
    <source>
        <dbReference type="EMBL" id="RCN59294.1"/>
    </source>
</evidence>
<name>A0A368HIU6_9GAMM</name>
<dbReference type="InterPro" id="IPR014718">
    <property type="entry name" value="GH-type_carb-bd"/>
</dbReference>
<dbReference type="PANTHER" id="PTHR30504">
    <property type="entry name" value="GLUCANS BIOSYNTHESIS PROTEIN"/>
    <property type="match status" value="1"/>
</dbReference>
<dbReference type="RefSeq" id="WP_147267137.1">
    <property type="nucleotide sequence ID" value="NZ_PSYR01000001.1"/>
</dbReference>
<accession>A0A368HIU6</accession>
<evidence type="ECO:0000256" key="4">
    <source>
        <dbReference type="ARBA" id="ARBA00022764"/>
    </source>
</evidence>
<dbReference type="OrthoDB" id="335750at2"/>